<name>A0A1G6Q7T6_9GAMM</name>
<dbReference type="GeneID" id="57608920"/>
<dbReference type="AlphaFoldDB" id="A0A1G6Q7T6"/>
<gene>
    <name evidence="1" type="ORF">SAMN05216576_107304</name>
</gene>
<keyword evidence="2" id="KW-1185">Reference proteome</keyword>
<dbReference type="RefSeq" id="WP_017362468.1">
    <property type="nucleotide sequence ID" value="NZ_FMZQ01000007.1"/>
</dbReference>
<protein>
    <submittedName>
        <fullName evidence="1">Uncharacterized protein</fullName>
    </submittedName>
</protein>
<reference evidence="2" key="1">
    <citation type="submission" date="2016-10" db="EMBL/GenBank/DDBJ databases">
        <authorList>
            <person name="Varghese N."/>
            <person name="Submissions S."/>
        </authorList>
    </citation>
    <scope>NUCLEOTIDE SEQUENCE [LARGE SCALE GENOMIC DNA]</scope>
    <source>
        <strain evidence="2">DSM 26382</strain>
    </source>
</reference>
<sequence length="229" mass="25066">MLYTSLHVYDPALDCMVDRVQIGLEDETLKAILDALERGPGVKQLEVLANNGAGDAVRVVMTWSNPTAGFFCRVDGFPAGHIHYDELKGAYGKPCAPDARTLSVCLSNEVDIWRRGVLDPGNGMVTVYTAQRDLAYLGADAYLLDVDQAHSLDSMYLKLEKGEPSIYPLRVPFEQLLQIRPPGFEEASPQSAEQESAIDSLQRLISQMQQGASLDELDKPKTGPASGLR</sequence>
<accession>A0A1G6Q7T6</accession>
<organism evidence="1 2">
    <name type="scientific">Ectopseudomonas chengduensis</name>
    <dbReference type="NCBI Taxonomy" id="489632"/>
    <lineage>
        <taxon>Bacteria</taxon>
        <taxon>Pseudomonadati</taxon>
        <taxon>Pseudomonadota</taxon>
        <taxon>Gammaproteobacteria</taxon>
        <taxon>Pseudomonadales</taxon>
        <taxon>Pseudomonadaceae</taxon>
        <taxon>Ectopseudomonas</taxon>
    </lineage>
</organism>
<proteinExistence type="predicted"/>
<evidence type="ECO:0000313" key="1">
    <source>
        <dbReference type="EMBL" id="SDC88399.1"/>
    </source>
</evidence>
<dbReference type="EMBL" id="FMZQ01000007">
    <property type="protein sequence ID" value="SDC88399.1"/>
    <property type="molecule type" value="Genomic_DNA"/>
</dbReference>
<dbReference type="Proteomes" id="UP000199467">
    <property type="component" value="Unassembled WGS sequence"/>
</dbReference>
<evidence type="ECO:0000313" key="2">
    <source>
        <dbReference type="Proteomes" id="UP000199467"/>
    </source>
</evidence>